<evidence type="ECO:0000256" key="1">
    <source>
        <dbReference type="ARBA" id="ARBA00004167"/>
    </source>
</evidence>
<feature type="compositionally biased region" description="Basic and acidic residues" evidence="11">
    <location>
        <begin position="120"/>
        <end position="129"/>
    </location>
</feature>
<dbReference type="GO" id="GO:0043953">
    <property type="term" value="P:protein transport by the Tat complex"/>
    <property type="evidence" value="ECO:0007669"/>
    <property type="project" value="UniProtKB-UniRule"/>
</dbReference>
<keyword evidence="8 9" id="KW-0472">Membrane</keyword>
<evidence type="ECO:0000256" key="9">
    <source>
        <dbReference type="HAMAP-Rule" id="MF_00237"/>
    </source>
</evidence>
<keyword evidence="2 9" id="KW-0813">Transport</keyword>
<comment type="function">
    <text evidence="9">Part of the twin-arginine translocation (Tat) system that transports large folded proteins containing a characteristic twin-arginine motif in their signal peptide across membranes. Together with TatC, TatB is part of a receptor directly interacting with Tat signal peptides. TatB may form an oligomeric binding site that transiently accommodates folded Tat precursor proteins before their translocation.</text>
</comment>
<keyword evidence="6 9" id="KW-1133">Transmembrane helix</keyword>
<evidence type="ECO:0000256" key="7">
    <source>
        <dbReference type="ARBA" id="ARBA00023010"/>
    </source>
</evidence>
<evidence type="ECO:0000256" key="2">
    <source>
        <dbReference type="ARBA" id="ARBA00022448"/>
    </source>
</evidence>
<evidence type="ECO:0000256" key="3">
    <source>
        <dbReference type="ARBA" id="ARBA00022475"/>
    </source>
</evidence>
<evidence type="ECO:0000256" key="8">
    <source>
        <dbReference type="ARBA" id="ARBA00023136"/>
    </source>
</evidence>
<keyword evidence="3 9" id="KW-1003">Cell membrane</keyword>
<comment type="subunit">
    <text evidence="9">The Tat system comprises two distinct complexes: a TatABC complex, containing multiple copies of TatA, TatB and TatC subunits, and a separate TatA complex, containing only TatA subunits. Substrates initially bind to the TatABC complex, which probably triggers association of the separate TatA complex to form the active translocon.</text>
</comment>
<dbReference type="InterPro" id="IPR003369">
    <property type="entry name" value="TatA/B/E"/>
</dbReference>
<dbReference type="PRINTS" id="PR01506">
    <property type="entry name" value="TATBPROTEIN"/>
</dbReference>
<keyword evidence="7 9" id="KW-0811">Translocation</keyword>
<dbReference type="HAMAP" id="MF_00237">
    <property type="entry name" value="TatB"/>
    <property type="match status" value="1"/>
</dbReference>
<evidence type="ECO:0000256" key="4">
    <source>
        <dbReference type="ARBA" id="ARBA00022692"/>
    </source>
</evidence>
<dbReference type="GO" id="GO:0033281">
    <property type="term" value="C:TAT protein transport complex"/>
    <property type="evidence" value="ECO:0007669"/>
    <property type="project" value="UniProtKB-UniRule"/>
</dbReference>
<dbReference type="NCBIfam" id="TIGR01410">
    <property type="entry name" value="tatB"/>
    <property type="match status" value="1"/>
</dbReference>
<sequence>MFDAGFLEMMVIGVIALLIVGPERLPGIARKAGAFLARAKAFVSSTKADIEKELHAEEMKDMLSKQSAEIEELKNMVHDTQRTIHQETSGIEAQIAERAASSTSASDLTDDDFEPAQSKSDADKPKAKS</sequence>
<dbReference type="AlphaFoldDB" id="A0A6S6SQ68"/>
<evidence type="ECO:0000313" key="12">
    <source>
        <dbReference type="EMBL" id="CAA6812568.1"/>
    </source>
</evidence>
<keyword evidence="5 9" id="KW-0653">Protein transport</keyword>
<keyword evidence="4 9" id="KW-0812">Transmembrane</keyword>
<evidence type="ECO:0000256" key="11">
    <source>
        <dbReference type="SAM" id="MobiDB-lite"/>
    </source>
</evidence>
<evidence type="ECO:0000256" key="5">
    <source>
        <dbReference type="ARBA" id="ARBA00022927"/>
    </source>
</evidence>
<keyword evidence="10" id="KW-0175">Coiled coil</keyword>
<organism evidence="12">
    <name type="scientific">uncultured Thiotrichaceae bacterium</name>
    <dbReference type="NCBI Taxonomy" id="298394"/>
    <lineage>
        <taxon>Bacteria</taxon>
        <taxon>Pseudomonadati</taxon>
        <taxon>Pseudomonadota</taxon>
        <taxon>Gammaproteobacteria</taxon>
        <taxon>Thiotrichales</taxon>
        <taxon>Thiotrichaceae</taxon>
        <taxon>environmental samples</taxon>
    </lineage>
</organism>
<proteinExistence type="inferred from homology"/>
<feature type="region of interest" description="Disordered" evidence="11">
    <location>
        <begin position="95"/>
        <end position="129"/>
    </location>
</feature>
<dbReference type="GO" id="GO:0008320">
    <property type="term" value="F:protein transmembrane transporter activity"/>
    <property type="evidence" value="ECO:0007669"/>
    <property type="project" value="UniProtKB-UniRule"/>
</dbReference>
<evidence type="ECO:0000256" key="10">
    <source>
        <dbReference type="SAM" id="Coils"/>
    </source>
</evidence>
<protein>
    <recommendedName>
        <fullName evidence="9">Sec-independent protein translocase protein TatB</fullName>
    </recommendedName>
</protein>
<dbReference type="PANTHER" id="PTHR33162:SF1">
    <property type="entry name" value="SEC-INDEPENDENT PROTEIN TRANSLOCASE PROTEIN TATA, CHLOROPLASTIC"/>
    <property type="match status" value="1"/>
</dbReference>
<dbReference type="InterPro" id="IPR018448">
    <property type="entry name" value="TatB"/>
</dbReference>
<name>A0A6S6SQ68_9GAMM</name>
<accession>A0A6S6SQ68</accession>
<dbReference type="EMBL" id="CACVAY010000056">
    <property type="protein sequence ID" value="CAA6812568.1"/>
    <property type="molecule type" value="Genomic_DNA"/>
</dbReference>
<reference evidence="12" key="1">
    <citation type="submission" date="2020-01" db="EMBL/GenBank/DDBJ databases">
        <authorList>
            <person name="Meier V. D."/>
            <person name="Meier V D."/>
        </authorList>
    </citation>
    <scope>NUCLEOTIDE SEQUENCE</scope>
    <source>
        <strain evidence="12">HLG_WM_MAG_07</strain>
    </source>
</reference>
<gene>
    <name evidence="9" type="primary">tatB</name>
    <name evidence="12" type="ORF">HELGO_WM14729</name>
</gene>
<comment type="subcellular location">
    <subcellularLocation>
        <location evidence="9">Cell membrane</location>
        <topology evidence="9">Single-pass membrane protein</topology>
    </subcellularLocation>
    <subcellularLocation>
        <location evidence="1">Membrane</location>
        <topology evidence="1">Single-pass membrane protein</topology>
    </subcellularLocation>
</comment>
<dbReference type="Gene3D" id="1.20.5.3310">
    <property type="match status" value="1"/>
</dbReference>
<dbReference type="PANTHER" id="PTHR33162">
    <property type="entry name" value="SEC-INDEPENDENT PROTEIN TRANSLOCASE PROTEIN TATA, CHLOROPLASTIC"/>
    <property type="match status" value="1"/>
</dbReference>
<evidence type="ECO:0000256" key="6">
    <source>
        <dbReference type="ARBA" id="ARBA00022989"/>
    </source>
</evidence>
<dbReference type="Pfam" id="PF02416">
    <property type="entry name" value="TatA_B_E"/>
    <property type="match status" value="1"/>
</dbReference>
<comment type="similarity">
    <text evidence="9">Belongs to the TatB family.</text>
</comment>
<feature type="coiled-coil region" evidence="10">
    <location>
        <begin position="56"/>
        <end position="83"/>
    </location>
</feature>